<dbReference type="PANTHER" id="PTHR34322:SF2">
    <property type="entry name" value="TRANSPOSASE IS200-LIKE DOMAIN-CONTAINING PROTEIN"/>
    <property type="match status" value="1"/>
</dbReference>
<comment type="caution">
    <text evidence="2">The sequence shown here is derived from an EMBL/GenBank/DDBJ whole genome shotgun (WGS) entry which is preliminary data.</text>
</comment>
<evidence type="ECO:0000259" key="1">
    <source>
        <dbReference type="SMART" id="SM01321"/>
    </source>
</evidence>
<dbReference type="EMBL" id="MFBQ01000046">
    <property type="protein sequence ID" value="OGE03679.1"/>
    <property type="molecule type" value="Genomic_DNA"/>
</dbReference>
<dbReference type="GO" id="GO:0006313">
    <property type="term" value="P:DNA transposition"/>
    <property type="evidence" value="ECO:0007669"/>
    <property type="project" value="InterPro"/>
</dbReference>
<dbReference type="Gene3D" id="3.30.70.1290">
    <property type="entry name" value="Transposase IS200-like"/>
    <property type="match status" value="1"/>
</dbReference>
<accession>A0A1F5HHV1</accession>
<evidence type="ECO:0000313" key="2">
    <source>
        <dbReference type="EMBL" id="OGE03679.1"/>
    </source>
</evidence>
<name>A0A1F5HHV1_9BACT</name>
<gene>
    <name evidence="2" type="ORF">A3B51_00870</name>
</gene>
<dbReference type="SUPFAM" id="SSF143422">
    <property type="entry name" value="Transposase IS200-like"/>
    <property type="match status" value="1"/>
</dbReference>
<proteinExistence type="predicted"/>
<protein>
    <recommendedName>
        <fullName evidence="1">Transposase IS200-like domain-containing protein</fullName>
    </recommendedName>
</protein>
<evidence type="ECO:0000313" key="3">
    <source>
        <dbReference type="Proteomes" id="UP000176780"/>
    </source>
</evidence>
<organism evidence="2 3">
    <name type="scientific">Candidatus Curtissbacteria bacterium RIFCSPLOWO2_01_FULL_41_18</name>
    <dbReference type="NCBI Taxonomy" id="1797727"/>
    <lineage>
        <taxon>Bacteria</taxon>
        <taxon>Candidatus Curtissiibacteriota</taxon>
    </lineage>
</organism>
<dbReference type="AlphaFoldDB" id="A0A1F5HHV1"/>
<dbReference type="SMART" id="SM01321">
    <property type="entry name" value="Y1_Tnp"/>
    <property type="match status" value="1"/>
</dbReference>
<dbReference type="Proteomes" id="UP000176780">
    <property type="component" value="Unassembled WGS sequence"/>
</dbReference>
<sequence length="221" mass="25999">MPRGPRFIFNNAFYHVFNRGINKQPIFFTHRDYQYFLRKLGDLKNLYDHSLYAFCLMPNHFHLSIQTRKVPISKIMASIGTSYSMYFNRTYNHLGPVFQNRFRSILIENDSYFLKLSQYIYLNPVKAGLISDPLVYPYSSIREALGKDSLNFLDQNIIRLVGQTEGSRREYEKFILDGITKDLSDMEKLFEKEEAVLGTVRFATAAQKKHIRSQLKKKKNV</sequence>
<dbReference type="Pfam" id="PF01797">
    <property type="entry name" value="Y1_Tnp"/>
    <property type="match status" value="1"/>
</dbReference>
<dbReference type="GO" id="GO:0004803">
    <property type="term" value="F:transposase activity"/>
    <property type="evidence" value="ECO:0007669"/>
    <property type="project" value="InterPro"/>
</dbReference>
<dbReference type="InterPro" id="IPR036515">
    <property type="entry name" value="Transposase_17_sf"/>
</dbReference>
<dbReference type="GO" id="GO:0003677">
    <property type="term" value="F:DNA binding"/>
    <property type="evidence" value="ECO:0007669"/>
    <property type="project" value="InterPro"/>
</dbReference>
<dbReference type="PANTHER" id="PTHR34322">
    <property type="entry name" value="TRANSPOSASE, Y1_TNP DOMAIN-CONTAINING"/>
    <property type="match status" value="1"/>
</dbReference>
<dbReference type="InterPro" id="IPR002686">
    <property type="entry name" value="Transposase_17"/>
</dbReference>
<dbReference type="STRING" id="1797727.A3B51_00870"/>
<reference evidence="2 3" key="1">
    <citation type="journal article" date="2016" name="Nat. Commun.">
        <title>Thousands of microbial genomes shed light on interconnected biogeochemical processes in an aquifer system.</title>
        <authorList>
            <person name="Anantharaman K."/>
            <person name="Brown C.T."/>
            <person name="Hug L.A."/>
            <person name="Sharon I."/>
            <person name="Castelle C.J."/>
            <person name="Probst A.J."/>
            <person name="Thomas B.C."/>
            <person name="Singh A."/>
            <person name="Wilkins M.J."/>
            <person name="Karaoz U."/>
            <person name="Brodie E.L."/>
            <person name="Williams K.H."/>
            <person name="Hubbard S.S."/>
            <person name="Banfield J.F."/>
        </authorList>
    </citation>
    <scope>NUCLEOTIDE SEQUENCE [LARGE SCALE GENOMIC DNA]</scope>
</reference>
<feature type="domain" description="Transposase IS200-like" evidence="1">
    <location>
        <begin position="9"/>
        <end position="123"/>
    </location>
</feature>